<evidence type="ECO:0000256" key="4">
    <source>
        <dbReference type="SAM" id="MobiDB-lite"/>
    </source>
</evidence>
<dbReference type="GO" id="GO:0000145">
    <property type="term" value="C:exocyst"/>
    <property type="evidence" value="ECO:0007669"/>
    <property type="project" value="InterPro"/>
</dbReference>
<dbReference type="SUPFAM" id="SSF74788">
    <property type="entry name" value="Cullin repeat-like"/>
    <property type="match status" value="1"/>
</dbReference>
<evidence type="ECO:0000313" key="5">
    <source>
        <dbReference type="EnsemblPlants" id="EMT11240"/>
    </source>
</evidence>
<organism evidence="5">
    <name type="scientific">Aegilops tauschii</name>
    <name type="common">Tausch's goatgrass</name>
    <name type="synonym">Aegilops squarrosa</name>
    <dbReference type="NCBI Taxonomy" id="37682"/>
    <lineage>
        <taxon>Eukaryota</taxon>
        <taxon>Viridiplantae</taxon>
        <taxon>Streptophyta</taxon>
        <taxon>Embryophyta</taxon>
        <taxon>Tracheophyta</taxon>
        <taxon>Spermatophyta</taxon>
        <taxon>Magnoliopsida</taxon>
        <taxon>Liliopsida</taxon>
        <taxon>Poales</taxon>
        <taxon>Poaceae</taxon>
        <taxon>BOP clade</taxon>
        <taxon>Pooideae</taxon>
        <taxon>Triticodae</taxon>
        <taxon>Triticeae</taxon>
        <taxon>Triticinae</taxon>
        <taxon>Aegilops</taxon>
    </lineage>
</organism>
<dbReference type="GO" id="GO:0006887">
    <property type="term" value="P:exocytosis"/>
    <property type="evidence" value="ECO:0007669"/>
    <property type="project" value="UniProtKB-KW"/>
</dbReference>
<proteinExistence type="inferred from homology"/>
<dbReference type="GO" id="GO:0006893">
    <property type="term" value="P:Golgi to plasma membrane transport"/>
    <property type="evidence" value="ECO:0007669"/>
    <property type="project" value="TreeGrafter"/>
</dbReference>
<feature type="compositionally biased region" description="Acidic residues" evidence="4">
    <location>
        <begin position="14"/>
        <end position="44"/>
    </location>
</feature>
<feature type="compositionally biased region" description="Basic and acidic residues" evidence="4">
    <location>
        <begin position="756"/>
        <end position="771"/>
    </location>
</feature>
<keyword evidence="2" id="KW-0813">Transport</keyword>
<feature type="region of interest" description="Disordered" evidence="4">
    <location>
        <begin position="818"/>
        <end position="936"/>
    </location>
</feature>
<feature type="compositionally biased region" description="Basic and acidic residues" evidence="4">
    <location>
        <begin position="911"/>
        <end position="929"/>
    </location>
</feature>
<protein>
    <recommendedName>
        <fullName evidence="6">Exocyst component Exo84 C-terminal domain-containing protein</fullName>
    </recommendedName>
</protein>
<dbReference type="GO" id="GO:0008104">
    <property type="term" value="P:intracellular protein localization"/>
    <property type="evidence" value="ECO:0007669"/>
    <property type="project" value="TreeGrafter"/>
</dbReference>
<dbReference type="AlphaFoldDB" id="M8BC49"/>
<dbReference type="EnsemblPlants" id="EMT11240">
    <property type="protein sequence ID" value="EMT11240"/>
    <property type="gene ID" value="F775_23431"/>
</dbReference>
<reference evidence="5" key="1">
    <citation type="submission" date="2015-06" db="UniProtKB">
        <authorList>
            <consortium name="EnsemblPlants"/>
        </authorList>
    </citation>
    <scope>IDENTIFICATION</scope>
</reference>
<feature type="compositionally biased region" description="Low complexity" evidence="4">
    <location>
        <begin position="871"/>
        <end position="886"/>
    </location>
</feature>
<feature type="compositionally biased region" description="Polar residues" evidence="4">
    <location>
        <begin position="743"/>
        <end position="755"/>
    </location>
</feature>
<dbReference type="PANTHER" id="PTHR21426">
    <property type="entry name" value="EXOCYST COMPLEX COMPONENT 8"/>
    <property type="match status" value="1"/>
</dbReference>
<feature type="region of interest" description="Disordered" evidence="4">
    <location>
        <begin position="1"/>
        <end position="52"/>
    </location>
</feature>
<dbReference type="InterPro" id="IPR016159">
    <property type="entry name" value="Cullin_repeat-like_dom_sf"/>
</dbReference>
<evidence type="ECO:0000256" key="1">
    <source>
        <dbReference type="ARBA" id="ARBA00007210"/>
    </source>
</evidence>
<sequence length="936" mass="103153">MASSWRYPRRRQDDYDDEDDYEDEEDDDYEEQEDDDEETEEGSTEEERSPTPYNMELHSMTAKGIQHLCSELLEINEASQEDFQRNVHLTYLSFLRLFQEAGDLEKDVDHLKRQAMAQRSLLQHLTNNLYSPSIIPENSTIDPSPSSIADTAVDPLDVLLSEHRMDQALELLEAEGQALEKLHGDDAQMITASMSALSARRARVADRFATLAGNRRTPRHELLQALSGLCSLGDAQRANHLLFKFYSRGGALRCVEELRSSSHRNCIGELAHTVFSSILKASRSFVALHGPTPSPELSRWVKGEIDDFVATFRDYFRSVSEAEAGDELALATEAANCAVSYSSMLGTVVSVEDVKALIRPCMEELLSTYAKHLEKVVRLLVCSDAWVLGRFLRSGVLRLPPAPGGSGGGENEHCLLTASGRKFVTLMQEVVEDVSPLLRLGMKSSVLQLLAGLFRDYMHSILAVDAVDQQQQYMWQLSFLINCTTLVSLFPIIAHGVFIKSNNQASPSQMEPELHGLTVFIKEASGQVWTHFCQQFIRDTTSSLHDKPTSTATSFLPMMPCSAFQTVFLRVRQLSDLYGTILAGKDGTMRKLLQELMEAMIIWLGSNLDPWIHHAQNLPKDTLLHQRLYCTQIQLDVHFLLEIAQFGGFSSDGIRTSALDLLSRAQEKISSLEPSVKSDTIHEEAWATNAAKRAVQALVGGGVDSSSSQEKEATVQSGEDVFNVGGVDVGRNAQGRDEETDDNVTSLDQNDTPDTSSDKHALGETGCDEKSTDEFMSIESDGGAAEGNTEDGVLPGNPLMTSTGFLDSEKHKLPAENIPVDVHGDGMGGTGGSDAVVEATPCDSHEDEDDDDKCTLPELLLDKMNPIHALSDQSATDTTSTSSMEMESGDQHPDPGTGSSGDADIRRRRGAAADKRGGGNRKKREDMRRSSRPRWQ</sequence>
<dbReference type="PANTHER" id="PTHR21426:SF13">
    <property type="entry name" value="OS08G0566700 PROTEIN"/>
    <property type="match status" value="1"/>
</dbReference>
<evidence type="ECO:0000256" key="2">
    <source>
        <dbReference type="ARBA" id="ARBA00022448"/>
    </source>
</evidence>
<comment type="similarity">
    <text evidence="1">Belongs to the EXO84 family.</text>
</comment>
<evidence type="ECO:0000256" key="3">
    <source>
        <dbReference type="ARBA" id="ARBA00022483"/>
    </source>
</evidence>
<evidence type="ECO:0008006" key="6">
    <source>
        <dbReference type="Google" id="ProtNLM"/>
    </source>
</evidence>
<accession>M8BC49</accession>
<keyword evidence="3" id="KW-0268">Exocytosis</keyword>
<dbReference type="InterPro" id="IPR033961">
    <property type="entry name" value="Exo84"/>
</dbReference>
<name>M8BC49_AEGTA</name>
<feature type="region of interest" description="Disordered" evidence="4">
    <location>
        <begin position="701"/>
        <end position="771"/>
    </location>
</feature>
<dbReference type="OMA" id="RSFVMLY"/>